<sequence>MENKLAVDSEAIGSRQDQFMYVFSRLEKLAWKNTGTYVKHSRDTAGPDDLLAYLEGMYRDPNAQSRAPFNRFLPKLEKEFADAGAINWPDEARRQILLGALNEEMSAALMNRGVPATYSGLVSRLHEITTDMDALNLSKNRNNKSSRRRQKDPDPDAMDWTPAISANRVNHRENRSRKGVDKRAKWASHEEMIRRREEDLYLRCGSDNHHIIECSYRPAERPSSSRVAAGQTKKDRKGIVSTAKRSRVKKAHPAIKDSESDSIGDETESLSVTRNESENE</sequence>
<dbReference type="STRING" id="104259.A0A0F7VHT4"/>
<dbReference type="EMBL" id="CDHK01000004">
    <property type="protein sequence ID" value="CEO59720.1"/>
    <property type="molecule type" value="Genomic_DNA"/>
</dbReference>
<reference evidence="3" key="1">
    <citation type="journal article" date="2015" name="Genome Announc.">
        <title>Draft genome sequence of the fungus Penicillium brasilianum MG11.</title>
        <authorList>
            <person name="Horn F."/>
            <person name="Linde J."/>
            <person name="Mattern D.J."/>
            <person name="Walther G."/>
            <person name="Guthke R."/>
            <person name="Brakhage A.A."/>
            <person name="Valiante V."/>
        </authorList>
    </citation>
    <scope>NUCLEOTIDE SEQUENCE [LARGE SCALE GENOMIC DNA]</scope>
    <source>
        <strain evidence="3">MG11</strain>
    </source>
</reference>
<evidence type="ECO:0000313" key="3">
    <source>
        <dbReference type="Proteomes" id="UP000042958"/>
    </source>
</evidence>
<evidence type="ECO:0000313" key="2">
    <source>
        <dbReference type="EMBL" id="CEO59720.1"/>
    </source>
</evidence>
<gene>
    <name evidence="2" type="ORF">PMG11_04385</name>
</gene>
<keyword evidence="3" id="KW-1185">Reference proteome</keyword>
<feature type="compositionally biased region" description="Basic residues" evidence="1">
    <location>
        <begin position="244"/>
        <end position="253"/>
    </location>
</feature>
<evidence type="ECO:0008006" key="4">
    <source>
        <dbReference type="Google" id="ProtNLM"/>
    </source>
</evidence>
<name>A0A0F7VHT4_PENBI</name>
<accession>A0A0F7VHT4</accession>
<dbReference type="AlphaFoldDB" id="A0A0F7VHT4"/>
<dbReference type="OrthoDB" id="4366649at2759"/>
<feature type="compositionally biased region" description="Basic residues" evidence="1">
    <location>
        <begin position="141"/>
        <end position="150"/>
    </location>
</feature>
<dbReference type="Proteomes" id="UP000042958">
    <property type="component" value="Unassembled WGS sequence"/>
</dbReference>
<feature type="region of interest" description="Disordered" evidence="1">
    <location>
        <begin position="217"/>
        <end position="280"/>
    </location>
</feature>
<evidence type="ECO:0000256" key="1">
    <source>
        <dbReference type="SAM" id="MobiDB-lite"/>
    </source>
</evidence>
<protein>
    <recommendedName>
        <fullName evidence="4">Retrotransposon gag domain-containing protein</fullName>
    </recommendedName>
</protein>
<organism evidence="2 3">
    <name type="scientific">Penicillium brasilianum</name>
    <dbReference type="NCBI Taxonomy" id="104259"/>
    <lineage>
        <taxon>Eukaryota</taxon>
        <taxon>Fungi</taxon>
        <taxon>Dikarya</taxon>
        <taxon>Ascomycota</taxon>
        <taxon>Pezizomycotina</taxon>
        <taxon>Eurotiomycetes</taxon>
        <taxon>Eurotiomycetidae</taxon>
        <taxon>Eurotiales</taxon>
        <taxon>Aspergillaceae</taxon>
        <taxon>Penicillium</taxon>
    </lineage>
</organism>
<feature type="region of interest" description="Disordered" evidence="1">
    <location>
        <begin position="136"/>
        <end position="163"/>
    </location>
</feature>
<proteinExistence type="predicted"/>